<dbReference type="InterPro" id="IPR025148">
    <property type="entry name" value="AtzG-like"/>
</dbReference>
<name>A0ABU0MA26_9HYPH</name>
<sequence>MKEFDAAAHVEHMADLLGLAIDPAWKEGVVANMAATARMAGIVAAVPLDETVEPAMVFEP</sequence>
<accession>A0ABU0MA26</accession>
<dbReference type="EMBL" id="JAUSWJ010000001">
    <property type="protein sequence ID" value="MDQ0517826.1"/>
    <property type="molecule type" value="Genomic_DNA"/>
</dbReference>
<dbReference type="Proteomes" id="UP001223743">
    <property type="component" value="Unassembled WGS sequence"/>
</dbReference>
<keyword evidence="2" id="KW-1185">Reference proteome</keyword>
<reference evidence="1 2" key="1">
    <citation type="submission" date="2023-07" db="EMBL/GenBank/DDBJ databases">
        <title>Genomic Encyclopedia of Type Strains, Phase IV (KMG-IV): sequencing the most valuable type-strain genomes for metagenomic binning, comparative biology and taxonomic classification.</title>
        <authorList>
            <person name="Goeker M."/>
        </authorList>
    </citation>
    <scope>NUCLEOTIDE SEQUENCE [LARGE SCALE GENOMIC DNA]</scope>
    <source>
        <strain evidence="1 2">B1-1</strain>
    </source>
</reference>
<dbReference type="RefSeq" id="WP_266282690.1">
    <property type="nucleotide sequence ID" value="NZ_JAPKNF010000002.1"/>
</dbReference>
<proteinExistence type="predicted"/>
<evidence type="ECO:0000313" key="1">
    <source>
        <dbReference type="EMBL" id="MDQ0517826.1"/>
    </source>
</evidence>
<protein>
    <submittedName>
        <fullName evidence="1">Uncharacterized protein (DUF697 family)</fullName>
    </submittedName>
</protein>
<dbReference type="Pfam" id="PF13318">
    <property type="entry name" value="AtzG-like"/>
    <property type="match status" value="1"/>
</dbReference>
<evidence type="ECO:0000313" key="2">
    <source>
        <dbReference type="Proteomes" id="UP001223743"/>
    </source>
</evidence>
<organism evidence="1 2">
    <name type="scientific">Kaistia geumhonensis</name>
    <dbReference type="NCBI Taxonomy" id="410839"/>
    <lineage>
        <taxon>Bacteria</taxon>
        <taxon>Pseudomonadati</taxon>
        <taxon>Pseudomonadota</taxon>
        <taxon>Alphaproteobacteria</taxon>
        <taxon>Hyphomicrobiales</taxon>
        <taxon>Kaistiaceae</taxon>
        <taxon>Kaistia</taxon>
    </lineage>
</organism>
<gene>
    <name evidence="1" type="ORF">QO015_003439</name>
</gene>
<comment type="caution">
    <text evidence="1">The sequence shown here is derived from an EMBL/GenBank/DDBJ whole genome shotgun (WGS) entry which is preliminary data.</text>
</comment>